<organism evidence="9 10">
    <name type="scientific">Sinobacterium caligoides</name>
    <dbReference type="NCBI Taxonomy" id="933926"/>
    <lineage>
        <taxon>Bacteria</taxon>
        <taxon>Pseudomonadati</taxon>
        <taxon>Pseudomonadota</taxon>
        <taxon>Gammaproteobacteria</taxon>
        <taxon>Cellvibrionales</taxon>
        <taxon>Spongiibacteraceae</taxon>
        <taxon>Sinobacterium</taxon>
    </lineage>
</organism>
<keyword evidence="10" id="KW-1185">Reference proteome</keyword>
<evidence type="ECO:0000256" key="5">
    <source>
        <dbReference type="ARBA" id="ARBA00023049"/>
    </source>
</evidence>
<evidence type="ECO:0000313" key="10">
    <source>
        <dbReference type="Proteomes" id="UP000275394"/>
    </source>
</evidence>
<dbReference type="Proteomes" id="UP000275394">
    <property type="component" value="Unassembled WGS sequence"/>
</dbReference>
<dbReference type="PANTHER" id="PTHR22726">
    <property type="entry name" value="METALLOENDOPEPTIDASE OMA1"/>
    <property type="match status" value="1"/>
</dbReference>
<dbReference type="GO" id="GO:0016020">
    <property type="term" value="C:membrane"/>
    <property type="evidence" value="ECO:0007669"/>
    <property type="project" value="TreeGrafter"/>
</dbReference>
<comment type="similarity">
    <text evidence="6">Belongs to the peptidase M48 family.</text>
</comment>
<dbReference type="Gene3D" id="3.30.2010.10">
    <property type="entry name" value="Metalloproteases ('zincins'), catalytic domain"/>
    <property type="match status" value="1"/>
</dbReference>
<dbReference type="InterPro" id="IPR011990">
    <property type="entry name" value="TPR-like_helical_dom_sf"/>
</dbReference>
<name>A0A3N2DGT9_9GAMM</name>
<evidence type="ECO:0000256" key="1">
    <source>
        <dbReference type="ARBA" id="ARBA00022670"/>
    </source>
</evidence>
<dbReference type="GO" id="GO:0046872">
    <property type="term" value="F:metal ion binding"/>
    <property type="evidence" value="ECO:0007669"/>
    <property type="project" value="UniProtKB-KW"/>
</dbReference>
<dbReference type="EMBL" id="RKHR01000006">
    <property type="protein sequence ID" value="ROR99005.1"/>
    <property type="molecule type" value="Genomic_DNA"/>
</dbReference>
<comment type="caution">
    <text evidence="9">The sequence shown here is derived from an EMBL/GenBank/DDBJ whole genome shotgun (WGS) entry which is preliminary data.</text>
</comment>
<protein>
    <submittedName>
        <fullName evidence="9">Peptidase M48-like protein</fullName>
    </submittedName>
</protein>
<evidence type="ECO:0000313" key="9">
    <source>
        <dbReference type="EMBL" id="ROR99005.1"/>
    </source>
</evidence>
<gene>
    <name evidence="9" type="ORF">EDC56_3245</name>
</gene>
<dbReference type="Pfam" id="PF01435">
    <property type="entry name" value="Peptidase_M48"/>
    <property type="match status" value="1"/>
</dbReference>
<keyword evidence="2" id="KW-0479">Metal-binding</keyword>
<dbReference type="InterPro" id="IPR051156">
    <property type="entry name" value="Mito/Outer_Membr_Metalloprot"/>
</dbReference>
<evidence type="ECO:0000256" key="3">
    <source>
        <dbReference type="ARBA" id="ARBA00022801"/>
    </source>
</evidence>
<proteinExistence type="inferred from homology"/>
<dbReference type="GO" id="GO:0051603">
    <property type="term" value="P:proteolysis involved in protein catabolic process"/>
    <property type="evidence" value="ECO:0007669"/>
    <property type="project" value="TreeGrafter"/>
</dbReference>
<feature type="chain" id="PRO_5018019413" evidence="7">
    <location>
        <begin position="20"/>
        <end position="440"/>
    </location>
</feature>
<sequence>MLQKLLWLCIAACILTACATSSGVKSYQASLADDYQLSDEERWAVKQADLYLEKLTQQGLIYRQPEAQAYIESIEARLLANDPPRYREHIRLYLARDPSVNASALANGVIFLNTGLFSALENEQQLAAILAHEIAHITERHNVKNVISTKNSLMAGHVLDVITTTAIGVGGIGYLPSALSIADHSQSAESDADQLGLQRLVAAGYPPTAMPDVFAKLQSLPRLTANSYSIFSSHPSHPQRIAELRQSIARDYASIAAPAPADNTTFTQIKALLMEQNAKMYLLRRDYLKLRMMLEQAKDSYPDSDKIAFYQGEAAWGVYQHWSEQQILSHWFNAESDPETTVKTDNNEQNSEVEETLKPQLLDNAEAFYLQALNNGDGYLPSYKRLAKIALARGQPATAESWLTRYLDSKPDARERRRLERMLEKIKTNTLSTKTHLEEK</sequence>
<dbReference type="InterPro" id="IPR001915">
    <property type="entry name" value="Peptidase_M48"/>
</dbReference>
<dbReference type="AlphaFoldDB" id="A0A3N2DGT9"/>
<keyword evidence="7" id="KW-0732">Signal</keyword>
<reference evidence="9 10" key="1">
    <citation type="submission" date="2018-11" db="EMBL/GenBank/DDBJ databases">
        <title>Genomic Encyclopedia of Type Strains, Phase IV (KMG-IV): sequencing the most valuable type-strain genomes for metagenomic binning, comparative biology and taxonomic classification.</title>
        <authorList>
            <person name="Goeker M."/>
        </authorList>
    </citation>
    <scope>NUCLEOTIDE SEQUENCE [LARGE SCALE GENOMIC DNA]</scope>
    <source>
        <strain evidence="9 10">DSM 100316</strain>
    </source>
</reference>
<feature type="signal peptide" evidence="7">
    <location>
        <begin position="1"/>
        <end position="19"/>
    </location>
</feature>
<comment type="cofactor">
    <cofactor evidence="6">
        <name>Zn(2+)</name>
        <dbReference type="ChEBI" id="CHEBI:29105"/>
    </cofactor>
    <text evidence="6">Binds 1 zinc ion per subunit.</text>
</comment>
<keyword evidence="5 6" id="KW-0482">Metalloprotease</keyword>
<dbReference type="PANTHER" id="PTHR22726:SF1">
    <property type="entry name" value="METALLOENDOPEPTIDASE OMA1, MITOCHONDRIAL"/>
    <property type="match status" value="1"/>
</dbReference>
<dbReference type="PROSITE" id="PS51257">
    <property type="entry name" value="PROKAR_LIPOPROTEIN"/>
    <property type="match status" value="1"/>
</dbReference>
<evidence type="ECO:0000256" key="6">
    <source>
        <dbReference type="RuleBase" id="RU003983"/>
    </source>
</evidence>
<keyword evidence="4 6" id="KW-0862">Zinc</keyword>
<evidence type="ECO:0000256" key="7">
    <source>
        <dbReference type="SAM" id="SignalP"/>
    </source>
</evidence>
<accession>A0A3N2DGT9</accession>
<evidence type="ECO:0000256" key="4">
    <source>
        <dbReference type="ARBA" id="ARBA00022833"/>
    </source>
</evidence>
<dbReference type="OrthoDB" id="9810445at2"/>
<dbReference type="GO" id="GO:0004222">
    <property type="term" value="F:metalloendopeptidase activity"/>
    <property type="evidence" value="ECO:0007669"/>
    <property type="project" value="InterPro"/>
</dbReference>
<feature type="domain" description="Peptidase M48" evidence="8">
    <location>
        <begin position="90"/>
        <end position="246"/>
    </location>
</feature>
<evidence type="ECO:0000256" key="2">
    <source>
        <dbReference type="ARBA" id="ARBA00022723"/>
    </source>
</evidence>
<dbReference type="Gene3D" id="1.25.40.10">
    <property type="entry name" value="Tetratricopeptide repeat domain"/>
    <property type="match status" value="1"/>
</dbReference>
<keyword evidence="3 6" id="KW-0378">Hydrolase</keyword>
<keyword evidence="1 6" id="KW-0645">Protease</keyword>
<evidence type="ECO:0000259" key="8">
    <source>
        <dbReference type="Pfam" id="PF01435"/>
    </source>
</evidence>